<dbReference type="PANTHER" id="PTHR42776:SF27">
    <property type="entry name" value="DIPEPTIDYL PEPTIDASE FAMILY MEMBER 6"/>
    <property type="match status" value="1"/>
</dbReference>
<dbReference type="GO" id="GO:0004252">
    <property type="term" value="F:serine-type endopeptidase activity"/>
    <property type="evidence" value="ECO:0007669"/>
    <property type="project" value="TreeGrafter"/>
</dbReference>
<dbReference type="AlphaFoldDB" id="A0A1F8E9I4"/>
<evidence type="ECO:0000259" key="2">
    <source>
        <dbReference type="Pfam" id="PF00326"/>
    </source>
</evidence>
<dbReference type="InterPro" id="IPR029058">
    <property type="entry name" value="AB_hydrolase_fold"/>
</dbReference>
<dbReference type="Gene3D" id="2.120.10.30">
    <property type="entry name" value="TolB, C-terminal domain"/>
    <property type="match status" value="1"/>
</dbReference>
<dbReference type="STRING" id="1802660.A2735_01940"/>
<name>A0A1F8E9I4_9BACT</name>
<evidence type="ECO:0000313" key="4">
    <source>
        <dbReference type="Proteomes" id="UP000178520"/>
    </source>
</evidence>
<evidence type="ECO:0000313" key="3">
    <source>
        <dbReference type="EMBL" id="OGM97473.1"/>
    </source>
</evidence>
<protein>
    <recommendedName>
        <fullName evidence="2">Peptidase S9 prolyl oligopeptidase catalytic domain-containing protein</fullName>
    </recommendedName>
</protein>
<evidence type="ECO:0000256" key="1">
    <source>
        <dbReference type="ARBA" id="ARBA00022801"/>
    </source>
</evidence>
<dbReference type="InterPro" id="IPR011042">
    <property type="entry name" value="6-blade_b-propeller_TolB-like"/>
</dbReference>
<dbReference type="Proteomes" id="UP000178520">
    <property type="component" value="Unassembled WGS sequence"/>
</dbReference>
<comment type="caution">
    <text evidence="3">The sequence shown here is derived from an EMBL/GenBank/DDBJ whole genome shotgun (WGS) entry which is preliminary data.</text>
</comment>
<sequence length="605" mass="69316">MTMELNLDNLLKTPKIGNVSTSPDAKWVVWNWVNLAPVRDLYFSPSDGSAPAKKITDFKQHTRFRSWFTDNKHVVVSHDYDGDERARLYLVNTETLETKPLTPEHPNYYIHGGQVTPDGKFLVYAANYDFGEQKETEIAFIYKHNLETDERIALAKPQKPGYTDVEMNYTGIYIFYTRNDINPAGVQIWLVDIDGKKDKEILNFGPTSKVWASWHNNGKDILFTTEENKFRRAGIYNIETDQIKWIVDDPKRNITSIVNPYGTDLFKITEIEDAQYKTLFVNPISFKETALPKTRTILPITPVLEDTWLSRYFNSKQPDTLVLWNTNSGQVIKNITDVFKHVPYSQEDLAKAEPYYWQSVDGLKIQGWLYKVQGKTRGTIVSVHGGPTSHSDDSFDREIQYYVSRGFNVFDPNYRGSTGFGLEFQELIKKDSWGGKEQLDILEGIKALIKDGIAEPFKVAMTGTSYGGYSSWYAITHFPLEYISVAAPICGMTDLVVDYNTTRPDLRVYGEEMMGGSPTQVPEIYKERSPINFIENIKGKLLIVQGARDPNVTPENVKAVEEKLKEYDIPYEKLIFDDEGHGISKPKNQKVLYQRIADFFEATFK</sequence>
<dbReference type="GO" id="GO:0006508">
    <property type="term" value="P:proteolysis"/>
    <property type="evidence" value="ECO:0007669"/>
    <property type="project" value="InterPro"/>
</dbReference>
<organism evidence="3 4">
    <name type="scientific">Candidatus Yanofskybacteria bacterium RIFCSPHIGHO2_01_FULL_41_21</name>
    <dbReference type="NCBI Taxonomy" id="1802660"/>
    <lineage>
        <taxon>Bacteria</taxon>
        <taxon>Candidatus Yanofskyibacteriota</taxon>
    </lineage>
</organism>
<gene>
    <name evidence="3" type="ORF">A2735_01940</name>
</gene>
<dbReference type="Pfam" id="PF00326">
    <property type="entry name" value="Peptidase_S9"/>
    <property type="match status" value="1"/>
</dbReference>
<dbReference type="Gene3D" id="3.40.50.1820">
    <property type="entry name" value="alpha/beta hydrolase"/>
    <property type="match status" value="1"/>
</dbReference>
<keyword evidence="1" id="KW-0378">Hydrolase</keyword>
<dbReference type="SUPFAM" id="SSF69304">
    <property type="entry name" value="Tricorn protease N-terminal domain"/>
    <property type="match status" value="1"/>
</dbReference>
<dbReference type="EMBL" id="MGJA01000012">
    <property type="protein sequence ID" value="OGM97473.1"/>
    <property type="molecule type" value="Genomic_DNA"/>
</dbReference>
<accession>A0A1F8E9I4</accession>
<feature type="domain" description="Peptidase S9 prolyl oligopeptidase catalytic" evidence="2">
    <location>
        <begin position="394"/>
        <end position="604"/>
    </location>
</feature>
<dbReference type="SUPFAM" id="SSF53474">
    <property type="entry name" value="alpha/beta-Hydrolases"/>
    <property type="match status" value="1"/>
</dbReference>
<proteinExistence type="predicted"/>
<dbReference type="InterPro" id="IPR001375">
    <property type="entry name" value="Peptidase_S9_cat"/>
</dbReference>
<reference evidence="3 4" key="1">
    <citation type="journal article" date="2016" name="Nat. Commun.">
        <title>Thousands of microbial genomes shed light on interconnected biogeochemical processes in an aquifer system.</title>
        <authorList>
            <person name="Anantharaman K."/>
            <person name="Brown C.T."/>
            <person name="Hug L.A."/>
            <person name="Sharon I."/>
            <person name="Castelle C.J."/>
            <person name="Probst A.J."/>
            <person name="Thomas B.C."/>
            <person name="Singh A."/>
            <person name="Wilkins M.J."/>
            <person name="Karaoz U."/>
            <person name="Brodie E.L."/>
            <person name="Williams K.H."/>
            <person name="Hubbard S.S."/>
            <person name="Banfield J.F."/>
        </authorList>
    </citation>
    <scope>NUCLEOTIDE SEQUENCE [LARGE SCALE GENOMIC DNA]</scope>
</reference>
<dbReference type="PANTHER" id="PTHR42776">
    <property type="entry name" value="SERINE PEPTIDASE S9 FAMILY MEMBER"/>
    <property type="match status" value="1"/>
</dbReference>